<dbReference type="GO" id="GO:0035435">
    <property type="term" value="P:phosphate ion transmembrane transport"/>
    <property type="evidence" value="ECO:0007669"/>
    <property type="project" value="InterPro"/>
</dbReference>
<evidence type="ECO:0000313" key="6">
    <source>
        <dbReference type="EMBL" id="VFK24921.1"/>
    </source>
</evidence>
<dbReference type="InterPro" id="IPR050093">
    <property type="entry name" value="ABC_SmlMolc_Importer"/>
</dbReference>
<evidence type="ECO:0000256" key="3">
    <source>
        <dbReference type="ARBA" id="ARBA00022741"/>
    </source>
</evidence>
<sequence length="241" mass="26861">MNSATRILPLILEDVCFEAGGNRLLHKISIRLESGPRTVILGPNGAGKSLILRICHGLLAPTRGRVRWRQEAEKPVLRQQAMVFQRPVLLRRSVAANVEYALRLRGLPKKIRKSTVADALNVVGLMPLQDRSARVLSTGEQQRLALARAWALHPQVLFLDEPTANLDPSATRAVEEVISVFHQAGTKVVMTTHDLGQAHRIADEVLFFHRGQLIELSPAEEFFSRPRTPEAAAFVRGELLW</sequence>
<organism evidence="6">
    <name type="scientific">Candidatus Kentrum sp. MB</name>
    <dbReference type="NCBI Taxonomy" id="2138164"/>
    <lineage>
        <taxon>Bacteria</taxon>
        <taxon>Pseudomonadati</taxon>
        <taxon>Pseudomonadota</taxon>
        <taxon>Gammaproteobacteria</taxon>
        <taxon>Candidatus Kentrum</taxon>
    </lineage>
</organism>
<dbReference type="PROSITE" id="PS50893">
    <property type="entry name" value="ABC_TRANSPORTER_2"/>
    <property type="match status" value="1"/>
</dbReference>
<dbReference type="GO" id="GO:0005524">
    <property type="term" value="F:ATP binding"/>
    <property type="evidence" value="ECO:0007669"/>
    <property type="project" value="UniProtKB-KW"/>
</dbReference>
<dbReference type="EMBL" id="CAADGH010000014">
    <property type="protein sequence ID" value="VFK75029.1"/>
    <property type="molecule type" value="Genomic_DNA"/>
</dbReference>
<reference evidence="6" key="1">
    <citation type="submission" date="2019-02" db="EMBL/GenBank/DDBJ databases">
        <authorList>
            <person name="Gruber-Vodicka R. H."/>
            <person name="Seah K. B. B."/>
        </authorList>
    </citation>
    <scope>NUCLEOTIDE SEQUENCE</scope>
    <source>
        <strain evidence="6">BECK_BZ197</strain>
        <strain evidence="8">BECK_BZ198</strain>
        <strain evidence="7">BECK_BZ199</strain>
    </source>
</reference>
<dbReference type="CDD" id="cd03260">
    <property type="entry name" value="ABC_PstB_phosphate_transporter"/>
    <property type="match status" value="1"/>
</dbReference>
<name>A0A450X6T9_9GAMM</name>
<dbReference type="Gene3D" id="3.40.50.300">
    <property type="entry name" value="P-loop containing nucleotide triphosphate hydrolases"/>
    <property type="match status" value="1"/>
</dbReference>
<keyword evidence="1" id="KW-0813">Transport</keyword>
<dbReference type="AlphaFoldDB" id="A0A450X6T9"/>
<keyword evidence="3" id="KW-0547">Nucleotide-binding</keyword>
<feature type="domain" description="ABC transporter" evidence="5">
    <location>
        <begin position="10"/>
        <end position="235"/>
    </location>
</feature>
<gene>
    <name evidence="6" type="ORF">BECKMB1821G_GA0114241_101041</name>
    <name evidence="8" type="ORF">BECKMB1821H_GA0114242_101425</name>
    <name evidence="7" type="ORF">BECKMB1821I_GA0114274_101325</name>
</gene>
<dbReference type="Pfam" id="PF00005">
    <property type="entry name" value="ABC_tran"/>
    <property type="match status" value="1"/>
</dbReference>
<dbReference type="EMBL" id="CAADFO010000010">
    <property type="protein sequence ID" value="VFK24921.1"/>
    <property type="molecule type" value="Genomic_DNA"/>
</dbReference>
<proteinExistence type="predicted"/>
<evidence type="ECO:0000256" key="2">
    <source>
        <dbReference type="ARBA" id="ARBA00022592"/>
    </source>
</evidence>
<keyword evidence="2" id="KW-0592">Phosphate transport</keyword>
<accession>A0A450X6T9</accession>
<dbReference type="InterPro" id="IPR003593">
    <property type="entry name" value="AAA+_ATPase"/>
</dbReference>
<evidence type="ECO:0000256" key="1">
    <source>
        <dbReference type="ARBA" id="ARBA00022448"/>
    </source>
</evidence>
<keyword evidence="4 6" id="KW-0067">ATP-binding</keyword>
<protein>
    <submittedName>
        <fullName evidence="6">Amino acid ABC transporter ATP-binding protein, PAAT family</fullName>
    </submittedName>
</protein>
<evidence type="ECO:0000313" key="7">
    <source>
        <dbReference type="EMBL" id="VFK30045.1"/>
    </source>
</evidence>
<dbReference type="GO" id="GO:0005315">
    <property type="term" value="F:phosphate transmembrane transporter activity"/>
    <property type="evidence" value="ECO:0007669"/>
    <property type="project" value="InterPro"/>
</dbReference>
<dbReference type="PANTHER" id="PTHR42781">
    <property type="entry name" value="SPERMIDINE/PUTRESCINE IMPORT ATP-BINDING PROTEIN POTA"/>
    <property type="match status" value="1"/>
</dbReference>
<dbReference type="InterPro" id="IPR005670">
    <property type="entry name" value="PstB-like"/>
</dbReference>
<dbReference type="PANTHER" id="PTHR42781:SF4">
    <property type="entry name" value="SPERMIDINE_PUTRESCINE IMPORT ATP-BINDING PROTEIN POTA"/>
    <property type="match status" value="1"/>
</dbReference>
<dbReference type="InterPro" id="IPR003439">
    <property type="entry name" value="ABC_transporter-like_ATP-bd"/>
</dbReference>
<dbReference type="SMART" id="SM00382">
    <property type="entry name" value="AAA"/>
    <property type="match status" value="1"/>
</dbReference>
<dbReference type="EMBL" id="CAADFQ010000013">
    <property type="protein sequence ID" value="VFK30045.1"/>
    <property type="molecule type" value="Genomic_DNA"/>
</dbReference>
<evidence type="ECO:0000256" key="4">
    <source>
        <dbReference type="ARBA" id="ARBA00022840"/>
    </source>
</evidence>
<dbReference type="SUPFAM" id="SSF52540">
    <property type="entry name" value="P-loop containing nucleoside triphosphate hydrolases"/>
    <property type="match status" value="1"/>
</dbReference>
<dbReference type="InterPro" id="IPR027417">
    <property type="entry name" value="P-loop_NTPase"/>
</dbReference>
<evidence type="ECO:0000259" key="5">
    <source>
        <dbReference type="PROSITE" id="PS50893"/>
    </source>
</evidence>
<evidence type="ECO:0000313" key="8">
    <source>
        <dbReference type="EMBL" id="VFK75029.1"/>
    </source>
</evidence>
<dbReference type="GO" id="GO:0016020">
    <property type="term" value="C:membrane"/>
    <property type="evidence" value="ECO:0007669"/>
    <property type="project" value="InterPro"/>
</dbReference>
<dbReference type="GO" id="GO:0016887">
    <property type="term" value="F:ATP hydrolysis activity"/>
    <property type="evidence" value="ECO:0007669"/>
    <property type="project" value="InterPro"/>
</dbReference>